<dbReference type="PANTHER" id="PTHR44936:SF10">
    <property type="entry name" value="SENSOR PROTEIN RSTB"/>
    <property type="match status" value="1"/>
</dbReference>
<dbReference type="GO" id="GO:0000155">
    <property type="term" value="F:phosphorelay sensor kinase activity"/>
    <property type="evidence" value="ECO:0007669"/>
    <property type="project" value="InterPro"/>
</dbReference>
<evidence type="ECO:0000256" key="7">
    <source>
        <dbReference type="ARBA" id="ARBA00022692"/>
    </source>
</evidence>
<evidence type="ECO:0000256" key="6">
    <source>
        <dbReference type="ARBA" id="ARBA00022679"/>
    </source>
</evidence>
<dbReference type="PROSITE" id="PS50109">
    <property type="entry name" value="HIS_KIN"/>
    <property type="match status" value="1"/>
</dbReference>
<evidence type="ECO:0000256" key="1">
    <source>
        <dbReference type="ARBA" id="ARBA00000085"/>
    </source>
</evidence>
<dbReference type="AlphaFoldDB" id="A0A3S9WFR1"/>
<dbReference type="RefSeq" id="WP_046748142.1">
    <property type="nucleotide sequence ID" value="NZ_CP031422.1"/>
</dbReference>
<keyword evidence="12" id="KW-0902">Two-component regulatory system</keyword>
<dbReference type="Pfam" id="PF17203">
    <property type="entry name" value="sCache_3_2"/>
    <property type="match status" value="1"/>
</dbReference>
<reference evidence="16 17" key="1">
    <citation type="submission" date="2018-08" db="EMBL/GenBank/DDBJ databases">
        <title>Microbacterium oxydans strain HG3.</title>
        <authorList>
            <person name="ORTET P."/>
        </authorList>
    </citation>
    <scope>NUCLEOTIDE SEQUENCE [LARGE SCALE GENOMIC DNA]</scope>
    <source>
        <strain evidence="16 17">HG3</strain>
    </source>
</reference>
<dbReference type="InterPro" id="IPR033463">
    <property type="entry name" value="sCache_3"/>
</dbReference>
<dbReference type="InterPro" id="IPR050980">
    <property type="entry name" value="2C_sensor_his_kinase"/>
</dbReference>
<evidence type="ECO:0000313" key="16">
    <source>
        <dbReference type="EMBL" id="AZS38936.1"/>
    </source>
</evidence>
<evidence type="ECO:0000256" key="11">
    <source>
        <dbReference type="ARBA" id="ARBA00022989"/>
    </source>
</evidence>
<name>A0A3S9WFR1_9MICO</name>
<dbReference type="InterPro" id="IPR036890">
    <property type="entry name" value="HATPase_C_sf"/>
</dbReference>
<evidence type="ECO:0000256" key="2">
    <source>
        <dbReference type="ARBA" id="ARBA00004651"/>
    </source>
</evidence>
<keyword evidence="13 14" id="KW-0472">Membrane</keyword>
<protein>
    <recommendedName>
        <fullName evidence="3">histidine kinase</fullName>
        <ecNumber evidence="3">2.7.13.3</ecNumber>
    </recommendedName>
</protein>
<evidence type="ECO:0000256" key="4">
    <source>
        <dbReference type="ARBA" id="ARBA00022475"/>
    </source>
</evidence>
<keyword evidence="7 14" id="KW-0812">Transmembrane</keyword>
<dbReference type="SMART" id="SM00387">
    <property type="entry name" value="HATPase_c"/>
    <property type="match status" value="1"/>
</dbReference>
<evidence type="ECO:0000256" key="10">
    <source>
        <dbReference type="ARBA" id="ARBA00022840"/>
    </source>
</evidence>
<dbReference type="SUPFAM" id="SSF55890">
    <property type="entry name" value="Sporulation response regulatory protein Spo0B"/>
    <property type="match status" value="1"/>
</dbReference>
<keyword evidence="5" id="KW-0597">Phosphoprotein</keyword>
<dbReference type="PRINTS" id="PR00344">
    <property type="entry name" value="BCTRLSENSOR"/>
</dbReference>
<dbReference type="InterPro" id="IPR004358">
    <property type="entry name" value="Sig_transdc_His_kin-like_C"/>
</dbReference>
<keyword evidence="4" id="KW-1003">Cell membrane</keyword>
<dbReference type="PANTHER" id="PTHR44936">
    <property type="entry name" value="SENSOR PROTEIN CREC"/>
    <property type="match status" value="1"/>
</dbReference>
<dbReference type="InterPro" id="IPR029151">
    <property type="entry name" value="Sensor-like_sf"/>
</dbReference>
<keyword evidence="6 16" id="KW-0808">Transferase</keyword>
<keyword evidence="11 14" id="KW-1133">Transmembrane helix</keyword>
<sequence>MAFQPSQRFVRLSLLVLPSLITLAALWITVAVALSIQTNSIREAAAGRVQEVASSLANLSDVRTAVEAATTAGTSEDLADAADLAQATARLQPVAELVARAAGVYYVVVTDDEGVRITHPLASQRGVQVSTTNRSVLEGTPFLGTETGPSGPALRAKVPVRDDDGDVVGMVAVGVLEADISAEHEEALNALLPWGIGALIVGTVASSILTAAVERRFRRLDSLASEHAQMSRTTAALKEQSHEFTTRLHVLHGLVSRGDAPEALAYIEEVACVGRPSLGDDGGGMSGDAVRDATMHAIRADLLDVGAQVEFDIDTVTAFDDELVSVLANLCRNAGEAGAAKVRCTLREHDGRLLGSVEDDGPGVDSRTAPKIFLPGYSSKPGSSQAGRGIGLTLVRRILMSRDGTIEVGSTPLGGARFSFEMASSR</sequence>
<keyword evidence="8" id="KW-0547">Nucleotide-binding</keyword>
<dbReference type="GO" id="GO:0005886">
    <property type="term" value="C:plasma membrane"/>
    <property type="evidence" value="ECO:0007669"/>
    <property type="project" value="UniProtKB-SubCell"/>
</dbReference>
<evidence type="ECO:0000256" key="9">
    <source>
        <dbReference type="ARBA" id="ARBA00022777"/>
    </source>
</evidence>
<dbReference type="Gene3D" id="3.30.565.10">
    <property type="entry name" value="Histidine kinase-like ATPase, C-terminal domain"/>
    <property type="match status" value="1"/>
</dbReference>
<dbReference type="GO" id="GO:0005524">
    <property type="term" value="F:ATP binding"/>
    <property type="evidence" value="ECO:0007669"/>
    <property type="project" value="UniProtKB-KW"/>
</dbReference>
<dbReference type="SUPFAM" id="SSF103190">
    <property type="entry name" value="Sensory domain-like"/>
    <property type="match status" value="1"/>
</dbReference>
<keyword evidence="9 16" id="KW-0418">Kinase</keyword>
<dbReference type="EC" id="2.7.13.3" evidence="3"/>
<evidence type="ECO:0000313" key="17">
    <source>
        <dbReference type="Proteomes" id="UP000274841"/>
    </source>
</evidence>
<comment type="catalytic activity">
    <reaction evidence="1">
        <text>ATP + protein L-histidine = ADP + protein N-phospho-L-histidine.</text>
        <dbReference type="EC" id="2.7.13.3"/>
    </reaction>
</comment>
<evidence type="ECO:0000256" key="14">
    <source>
        <dbReference type="SAM" id="Phobius"/>
    </source>
</evidence>
<evidence type="ECO:0000256" key="13">
    <source>
        <dbReference type="ARBA" id="ARBA00023136"/>
    </source>
</evidence>
<gene>
    <name evidence="16" type="primary">dpiB</name>
    <name evidence="16" type="ORF">CVS54_00233</name>
</gene>
<dbReference type="InterPro" id="IPR003594">
    <property type="entry name" value="HATPase_dom"/>
</dbReference>
<dbReference type="SUPFAM" id="SSF55874">
    <property type="entry name" value="ATPase domain of HSP90 chaperone/DNA topoisomerase II/histidine kinase"/>
    <property type="match status" value="1"/>
</dbReference>
<dbReference type="Pfam" id="PF02518">
    <property type="entry name" value="HATPase_c"/>
    <property type="match status" value="1"/>
</dbReference>
<dbReference type="Gene3D" id="3.30.450.20">
    <property type="entry name" value="PAS domain"/>
    <property type="match status" value="1"/>
</dbReference>
<comment type="subcellular location">
    <subcellularLocation>
        <location evidence="2">Cell membrane</location>
        <topology evidence="2">Multi-pass membrane protein</topology>
    </subcellularLocation>
</comment>
<dbReference type="Proteomes" id="UP000274841">
    <property type="component" value="Chromosome"/>
</dbReference>
<evidence type="ECO:0000256" key="3">
    <source>
        <dbReference type="ARBA" id="ARBA00012438"/>
    </source>
</evidence>
<dbReference type="InterPro" id="IPR005467">
    <property type="entry name" value="His_kinase_dom"/>
</dbReference>
<feature type="transmembrane region" description="Helical" evidence="14">
    <location>
        <begin position="12"/>
        <end position="34"/>
    </location>
</feature>
<accession>A0A3S9WFR1</accession>
<dbReference type="InterPro" id="IPR016120">
    <property type="entry name" value="Sig_transdc_His_kin_SpoOB"/>
</dbReference>
<evidence type="ECO:0000256" key="5">
    <source>
        <dbReference type="ARBA" id="ARBA00022553"/>
    </source>
</evidence>
<keyword evidence="10" id="KW-0067">ATP-binding</keyword>
<dbReference type="EMBL" id="CP031422">
    <property type="protein sequence ID" value="AZS38936.1"/>
    <property type="molecule type" value="Genomic_DNA"/>
</dbReference>
<proteinExistence type="predicted"/>
<evidence type="ECO:0000259" key="15">
    <source>
        <dbReference type="PROSITE" id="PS50109"/>
    </source>
</evidence>
<evidence type="ECO:0000256" key="12">
    <source>
        <dbReference type="ARBA" id="ARBA00023012"/>
    </source>
</evidence>
<dbReference type="KEGG" id="moy:CVS54_00233"/>
<organism evidence="16 17">
    <name type="scientific">Microbacterium oxydans</name>
    <dbReference type="NCBI Taxonomy" id="82380"/>
    <lineage>
        <taxon>Bacteria</taxon>
        <taxon>Bacillati</taxon>
        <taxon>Actinomycetota</taxon>
        <taxon>Actinomycetes</taxon>
        <taxon>Micrococcales</taxon>
        <taxon>Microbacteriaceae</taxon>
        <taxon>Microbacterium</taxon>
    </lineage>
</organism>
<feature type="domain" description="Histidine kinase" evidence="15">
    <location>
        <begin position="321"/>
        <end position="426"/>
    </location>
</feature>
<evidence type="ECO:0000256" key="8">
    <source>
        <dbReference type="ARBA" id="ARBA00022741"/>
    </source>
</evidence>